<sequence>MVLHFRKMIKAMVKYYRPVVIQVGCCEAVTRPAKDFLQLSINYMCHYLPDSFFDSIIVSKMEKAIDDICKGKETYYCFLSPEEFRNLYVLGCRALMGRQGILMGLVRPKIEDQRKIDQLGEYNNIIKEVAEYTDNYFIDVWNLTDAYSGDTTHITFEGHKIIFEKIQEKINECFG</sequence>
<proteinExistence type="predicted"/>
<dbReference type="SUPFAM" id="SSF52266">
    <property type="entry name" value="SGNH hydrolase"/>
    <property type="match status" value="1"/>
</dbReference>
<evidence type="ECO:0000313" key="1">
    <source>
        <dbReference type="EMBL" id="QJA65488.1"/>
    </source>
</evidence>
<gene>
    <name evidence="2" type="ORF">MM415A00721_0004</name>
    <name evidence="1" type="ORF">MM415B00395_0034</name>
</gene>
<accession>A0A6M3J7S4</accession>
<dbReference type="CDD" id="cd00229">
    <property type="entry name" value="SGNH_hydrolase"/>
    <property type="match status" value="1"/>
</dbReference>
<protein>
    <submittedName>
        <fullName evidence="1">Uncharacterized protein</fullName>
    </submittedName>
</protein>
<reference evidence="1" key="1">
    <citation type="submission" date="2020-03" db="EMBL/GenBank/DDBJ databases">
        <title>The deep terrestrial virosphere.</title>
        <authorList>
            <person name="Holmfeldt K."/>
            <person name="Nilsson E."/>
            <person name="Simone D."/>
            <person name="Lopez-Fernandez M."/>
            <person name="Wu X."/>
            <person name="de Brujin I."/>
            <person name="Lundin D."/>
            <person name="Andersson A."/>
            <person name="Bertilsson S."/>
            <person name="Dopson M."/>
        </authorList>
    </citation>
    <scope>NUCLEOTIDE SEQUENCE</scope>
    <source>
        <strain evidence="2">MM415A00721</strain>
        <strain evidence="1">MM415B00395</strain>
    </source>
</reference>
<dbReference type="InterPro" id="IPR036514">
    <property type="entry name" value="SGNH_hydro_sf"/>
</dbReference>
<dbReference type="Gene3D" id="3.40.50.1110">
    <property type="entry name" value="SGNH hydrolase"/>
    <property type="match status" value="1"/>
</dbReference>
<dbReference type="AlphaFoldDB" id="A0A6M3J7S4"/>
<dbReference type="EMBL" id="MT141539">
    <property type="protein sequence ID" value="QJA65488.1"/>
    <property type="molecule type" value="Genomic_DNA"/>
</dbReference>
<organism evidence="1">
    <name type="scientific">viral metagenome</name>
    <dbReference type="NCBI Taxonomy" id="1070528"/>
    <lineage>
        <taxon>unclassified sequences</taxon>
        <taxon>metagenomes</taxon>
        <taxon>organismal metagenomes</taxon>
    </lineage>
</organism>
<evidence type="ECO:0000313" key="2">
    <source>
        <dbReference type="EMBL" id="QJA80431.1"/>
    </source>
</evidence>
<dbReference type="EMBL" id="MT142422">
    <property type="protein sequence ID" value="QJA80431.1"/>
    <property type="molecule type" value="Genomic_DNA"/>
</dbReference>
<name>A0A6M3J7S4_9ZZZZ</name>